<dbReference type="PROSITE" id="PS50072">
    <property type="entry name" value="CSA_PPIASE_2"/>
    <property type="match status" value="1"/>
</dbReference>
<keyword evidence="6" id="KW-0472">Membrane</keyword>
<dbReference type="SUPFAM" id="SSF50891">
    <property type="entry name" value="Cyclophilin-like"/>
    <property type="match status" value="1"/>
</dbReference>
<evidence type="ECO:0000313" key="9">
    <source>
        <dbReference type="Proteomes" id="UP000007054"/>
    </source>
</evidence>
<evidence type="ECO:0000313" key="8">
    <source>
        <dbReference type="EMBL" id="CBL16608.1"/>
    </source>
</evidence>
<dbReference type="KEGG" id="rch:RUM_03690"/>
<comment type="function">
    <text evidence="1">PPIases accelerate the folding of proteins. It catalyzes the cis-trans isomerization of proline imidic peptide bonds in oligopeptides.</text>
</comment>
<dbReference type="GO" id="GO:0003755">
    <property type="term" value="F:peptidyl-prolyl cis-trans isomerase activity"/>
    <property type="evidence" value="ECO:0007669"/>
    <property type="project" value="UniProtKB-KW"/>
</dbReference>
<dbReference type="GeneID" id="83155203"/>
<evidence type="ECO:0000256" key="1">
    <source>
        <dbReference type="ARBA" id="ARBA00002388"/>
    </source>
</evidence>
<dbReference type="InterPro" id="IPR002130">
    <property type="entry name" value="Cyclophilin-type_PPIase_dom"/>
</dbReference>
<dbReference type="PATRIC" id="fig|213810.4.peg.276"/>
<keyword evidence="9" id="KW-1185">Reference proteome</keyword>
<feature type="domain" description="PPIase cyclophilin-type" evidence="7">
    <location>
        <begin position="59"/>
        <end position="255"/>
    </location>
</feature>
<reference evidence="8" key="2">
    <citation type="submission" date="2010-03" db="EMBL/GenBank/DDBJ databases">
        <authorList>
            <person name="Pajon A."/>
        </authorList>
    </citation>
    <scope>NUCLEOTIDE SEQUENCE</scope>
    <source>
        <strain evidence="8">Type strain: 18P13</strain>
    </source>
</reference>
<gene>
    <name evidence="8" type="ordered locus">RUM_03690</name>
</gene>
<dbReference type="Gene3D" id="2.40.100.10">
    <property type="entry name" value="Cyclophilin-like"/>
    <property type="match status" value="1"/>
</dbReference>
<dbReference type="Proteomes" id="UP000007054">
    <property type="component" value="Chromosome"/>
</dbReference>
<feature type="transmembrane region" description="Helical" evidence="6">
    <location>
        <begin position="12"/>
        <end position="29"/>
    </location>
</feature>
<evidence type="ECO:0000259" key="7">
    <source>
        <dbReference type="PROSITE" id="PS50072"/>
    </source>
</evidence>
<dbReference type="PROSITE" id="PS51257">
    <property type="entry name" value="PROKAR_LIPOPROTEIN"/>
    <property type="match status" value="1"/>
</dbReference>
<sequence length="285" mass="31367">MKRATTGRILKIGLLISLISATVCTSLYACMSMNGYTSTVDLSKVDLVQLEEPEPEDPVAVIRTSMGDISVRLFPEEAPNAVKNFEELANAGFYDDTYVFQLEPKVYFAAGSKTPDGELGDAYQEEHESIEREISDNLWPFRGALCALTTKSDTGFWKMFLDKVKYYNGSRFILVDSIEFTDDLIKEMYGDNPDNKVARAFEQLGGVPNYSQQMTVFGQTYAGFDVLDAITEAATTGEENHKTPAEEIRIRTVEITTYEKAPAPVTTGTDAPGSTTATTTTTAAE</sequence>
<dbReference type="BioCyc" id="RCHA213810:RUM_RS01785-MONOMER"/>
<dbReference type="EC" id="5.2.1.8" evidence="2"/>
<protein>
    <recommendedName>
        <fullName evidence="2">peptidylprolyl isomerase</fullName>
        <ecNumber evidence="2">5.2.1.8</ecNumber>
    </recommendedName>
</protein>
<dbReference type="PANTHER" id="PTHR45625">
    <property type="entry name" value="PEPTIDYL-PROLYL CIS-TRANS ISOMERASE-RELATED"/>
    <property type="match status" value="1"/>
</dbReference>
<keyword evidence="4 8" id="KW-0413">Isomerase</keyword>
<organism evidence="8 9">
    <name type="scientific">Ruminococcus champanellensis (strain DSM 18848 / JCM 17042 / KCTC 15320 / 18P13)</name>
    <dbReference type="NCBI Taxonomy" id="213810"/>
    <lineage>
        <taxon>Bacteria</taxon>
        <taxon>Bacillati</taxon>
        <taxon>Bacillota</taxon>
        <taxon>Clostridia</taxon>
        <taxon>Eubacteriales</taxon>
        <taxon>Oscillospiraceae</taxon>
        <taxon>Ruminococcus</taxon>
    </lineage>
</organism>
<dbReference type="InterPro" id="IPR044666">
    <property type="entry name" value="Cyclophilin_A-like"/>
</dbReference>
<evidence type="ECO:0000256" key="6">
    <source>
        <dbReference type="SAM" id="Phobius"/>
    </source>
</evidence>
<keyword evidence="6" id="KW-1133">Transmembrane helix</keyword>
<dbReference type="Pfam" id="PF00160">
    <property type="entry name" value="Pro_isomerase"/>
    <property type="match status" value="1"/>
</dbReference>
<keyword evidence="6" id="KW-0812">Transmembrane</keyword>
<dbReference type="InterPro" id="IPR029000">
    <property type="entry name" value="Cyclophilin-like_dom_sf"/>
</dbReference>
<dbReference type="AlphaFoldDB" id="D4LAG3"/>
<dbReference type="OrthoDB" id="9807797at2"/>
<dbReference type="HOGENOM" id="CLU_949578_0_0_9"/>
<keyword evidence="3" id="KW-0697">Rotamase</keyword>
<dbReference type="EMBL" id="FP929052">
    <property type="protein sequence ID" value="CBL16608.1"/>
    <property type="molecule type" value="Genomic_DNA"/>
</dbReference>
<feature type="region of interest" description="Disordered" evidence="5">
    <location>
        <begin position="263"/>
        <end position="285"/>
    </location>
</feature>
<dbReference type="RefSeq" id="WP_015557515.1">
    <property type="nucleotide sequence ID" value="NC_021039.1"/>
</dbReference>
<dbReference type="STRING" id="213810.RUM_03690"/>
<evidence type="ECO:0000256" key="4">
    <source>
        <dbReference type="ARBA" id="ARBA00023235"/>
    </source>
</evidence>
<proteinExistence type="predicted"/>
<feature type="compositionally biased region" description="Low complexity" evidence="5">
    <location>
        <begin position="266"/>
        <end position="285"/>
    </location>
</feature>
<dbReference type="PANTHER" id="PTHR45625:SF4">
    <property type="entry name" value="PEPTIDYLPROLYL ISOMERASE DOMAIN AND WD REPEAT-CONTAINING PROTEIN 1"/>
    <property type="match status" value="1"/>
</dbReference>
<evidence type="ECO:0000256" key="2">
    <source>
        <dbReference type="ARBA" id="ARBA00013194"/>
    </source>
</evidence>
<accession>D4LAG3</accession>
<evidence type="ECO:0000256" key="3">
    <source>
        <dbReference type="ARBA" id="ARBA00023110"/>
    </source>
</evidence>
<name>D4LAG3_RUMC1</name>
<evidence type="ECO:0000256" key="5">
    <source>
        <dbReference type="SAM" id="MobiDB-lite"/>
    </source>
</evidence>
<reference evidence="8" key="1">
    <citation type="submission" date="2010-03" db="EMBL/GenBank/DDBJ databases">
        <title>The genome sequence of Ruminococcus sp. 18P13.</title>
        <authorList>
            <consortium name="metaHIT consortium -- http://www.metahit.eu/"/>
            <person name="Pajon A."/>
            <person name="Turner K."/>
            <person name="Parkhill J."/>
            <person name="Bernalier A."/>
        </authorList>
    </citation>
    <scope>NUCLEOTIDE SEQUENCE [LARGE SCALE GENOMIC DNA]</scope>
    <source>
        <strain evidence="8">Type strain: 18P13</strain>
    </source>
</reference>